<gene>
    <name evidence="3" type="ORF">ACFP2T_27115</name>
</gene>
<keyword evidence="2" id="KW-0812">Transmembrane</keyword>
<feature type="compositionally biased region" description="Gly residues" evidence="1">
    <location>
        <begin position="333"/>
        <end position="342"/>
    </location>
</feature>
<feature type="transmembrane region" description="Helical" evidence="2">
    <location>
        <begin position="249"/>
        <end position="266"/>
    </location>
</feature>
<feature type="transmembrane region" description="Helical" evidence="2">
    <location>
        <begin position="174"/>
        <end position="190"/>
    </location>
</feature>
<comment type="caution">
    <text evidence="3">The sequence shown here is derived from an EMBL/GenBank/DDBJ whole genome shotgun (WGS) entry which is preliminary data.</text>
</comment>
<feature type="transmembrane region" description="Helical" evidence="2">
    <location>
        <begin position="85"/>
        <end position="107"/>
    </location>
</feature>
<sequence>MGDWFTGQLIGPILQWFAETVIGALNALWELLSVTAFVTTLPQVTTFASTSLGIVNVCYVLAILWAAILVMGRDTIQSRVGPGELIPRLVIGLIAANFAIPICSTIIDLSNALTAALTDQDITAPGSMQQLRDTAVGALSGQTGATAGSFLLLLIGLLIAVLTGTLLVQWIVRLGFLVIAVGISPIALALHGTEQTEGGAKLWWRAILGTNGIVVLQAVALHTTLKVFLTPDSNLAVLGLPIPTGDPAAIMNLLIVVCLLWGIVKIPKLISRYVTRIPPNPMGMILRVVPVQQLTRGISRAFSGSRSAARAAGHASGRAAGAGGANRPWPVQSGGGAGGQSRSGGSAPRPLPPPSGAGPGRTGTAYPTGRTVRPYTRGEIAGGVDPYTQTVPKRAASTAPRSTRPPIRAAGVVPDPPRSGPPRSVPPGVTPATAMPRTRPVRPPVRDEWHRPNHTR</sequence>
<proteinExistence type="predicted"/>
<reference evidence="4" key="1">
    <citation type="journal article" date="2019" name="Int. J. Syst. Evol. Microbiol.">
        <title>The Global Catalogue of Microorganisms (GCM) 10K type strain sequencing project: providing services to taxonomists for standard genome sequencing and annotation.</title>
        <authorList>
            <consortium name="The Broad Institute Genomics Platform"/>
            <consortium name="The Broad Institute Genome Sequencing Center for Infectious Disease"/>
            <person name="Wu L."/>
            <person name="Ma J."/>
        </authorList>
    </citation>
    <scope>NUCLEOTIDE SEQUENCE [LARGE SCALE GENOMIC DNA]</scope>
    <source>
        <strain evidence="4">ZS-35-S2</strain>
    </source>
</reference>
<evidence type="ECO:0008006" key="5">
    <source>
        <dbReference type="Google" id="ProtNLM"/>
    </source>
</evidence>
<feature type="compositionally biased region" description="Low complexity" evidence="1">
    <location>
        <begin position="309"/>
        <end position="319"/>
    </location>
</feature>
<keyword evidence="4" id="KW-1185">Reference proteome</keyword>
<feature type="transmembrane region" description="Helical" evidence="2">
    <location>
        <begin position="20"/>
        <end position="41"/>
    </location>
</feature>
<evidence type="ECO:0000313" key="4">
    <source>
        <dbReference type="Proteomes" id="UP001596203"/>
    </source>
</evidence>
<feature type="compositionally biased region" description="Pro residues" evidence="1">
    <location>
        <begin position="414"/>
        <end position="429"/>
    </location>
</feature>
<feature type="region of interest" description="Disordered" evidence="1">
    <location>
        <begin position="309"/>
        <end position="456"/>
    </location>
</feature>
<dbReference type="EMBL" id="JBHSPR010000021">
    <property type="protein sequence ID" value="MFC6019860.1"/>
    <property type="molecule type" value="Genomic_DNA"/>
</dbReference>
<protein>
    <recommendedName>
        <fullName evidence="5">Type IV secretion system protein</fullName>
    </recommendedName>
</protein>
<organism evidence="3 4">
    <name type="scientific">Plantactinospora solaniradicis</name>
    <dbReference type="NCBI Taxonomy" id="1723736"/>
    <lineage>
        <taxon>Bacteria</taxon>
        <taxon>Bacillati</taxon>
        <taxon>Actinomycetota</taxon>
        <taxon>Actinomycetes</taxon>
        <taxon>Micromonosporales</taxon>
        <taxon>Micromonosporaceae</taxon>
        <taxon>Plantactinospora</taxon>
    </lineage>
</organism>
<feature type="compositionally biased region" description="Basic and acidic residues" evidence="1">
    <location>
        <begin position="444"/>
        <end position="456"/>
    </location>
</feature>
<evidence type="ECO:0000256" key="1">
    <source>
        <dbReference type="SAM" id="MobiDB-lite"/>
    </source>
</evidence>
<keyword evidence="2" id="KW-1133">Transmembrane helix</keyword>
<accession>A0ABW1KE68</accession>
<dbReference type="RefSeq" id="WP_377426307.1">
    <property type="nucleotide sequence ID" value="NZ_JBHSPR010000021.1"/>
</dbReference>
<name>A0ABW1KE68_9ACTN</name>
<feature type="transmembrane region" description="Helical" evidence="2">
    <location>
        <begin position="150"/>
        <end position="168"/>
    </location>
</feature>
<evidence type="ECO:0000256" key="2">
    <source>
        <dbReference type="SAM" id="Phobius"/>
    </source>
</evidence>
<feature type="transmembrane region" description="Helical" evidence="2">
    <location>
        <begin position="202"/>
        <end position="229"/>
    </location>
</feature>
<feature type="transmembrane region" description="Helical" evidence="2">
    <location>
        <begin position="53"/>
        <end position="73"/>
    </location>
</feature>
<keyword evidence="2" id="KW-0472">Membrane</keyword>
<evidence type="ECO:0000313" key="3">
    <source>
        <dbReference type="EMBL" id="MFC6019860.1"/>
    </source>
</evidence>
<dbReference type="Proteomes" id="UP001596203">
    <property type="component" value="Unassembled WGS sequence"/>
</dbReference>